<sequence length="101" mass="12315">MSWFNVYSYQVEINNLRKDLKRWEEQFNLVSKDFDIQKKQYQNHISLLKTSVEGRDSTIRYLKEKLDTIDSEKDEIIRNLKQEKSKLLDALIDMKKLFLER</sequence>
<dbReference type="EMBL" id="LR796140">
    <property type="protein sequence ID" value="CAB4121249.1"/>
    <property type="molecule type" value="Genomic_DNA"/>
</dbReference>
<protein>
    <submittedName>
        <fullName evidence="2">Uncharacterized protein</fullName>
    </submittedName>
</protein>
<proteinExistence type="predicted"/>
<accession>A0A6J5KM09</accession>
<reference evidence="2" key="1">
    <citation type="submission" date="2020-04" db="EMBL/GenBank/DDBJ databases">
        <authorList>
            <person name="Chiriac C."/>
            <person name="Salcher M."/>
            <person name="Ghai R."/>
            <person name="Kavagutti S V."/>
        </authorList>
    </citation>
    <scope>NUCLEOTIDE SEQUENCE</scope>
</reference>
<name>A0A6J5KM09_9CAUD</name>
<evidence type="ECO:0000313" key="2">
    <source>
        <dbReference type="EMBL" id="CAB4121249.1"/>
    </source>
</evidence>
<feature type="coiled-coil region" evidence="1">
    <location>
        <begin position="6"/>
        <end position="33"/>
    </location>
</feature>
<evidence type="ECO:0000256" key="1">
    <source>
        <dbReference type="SAM" id="Coils"/>
    </source>
</evidence>
<keyword evidence="1" id="KW-0175">Coiled coil</keyword>
<feature type="coiled-coil region" evidence="1">
    <location>
        <begin position="66"/>
        <end position="97"/>
    </location>
</feature>
<organism evidence="2">
    <name type="scientific">uncultured Caudovirales phage</name>
    <dbReference type="NCBI Taxonomy" id="2100421"/>
    <lineage>
        <taxon>Viruses</taxon>
        <taxon>Duplodnaviria</taxon>
        <taxon>Heunggongvirae</taxon>
        <taxon>Uroviricota</taxon>
        <taxon>Caudoviricetes</taxon>
        <taxon>Peduoviridae</taxon>
        <taxon>Maltschvirus</taxon>
        <taxon>Maltschvirus maltsch</taxon>
    </lineage>
</organism>
<gene>
    <name evidence="2" type="ORF">UFOVP9_39</name>
</gene>